<feature type="transmembrane region" description="Helical" evidence="1">
    <location>
        <begin position="85"/>
        <end position="107"/>
    </location>
</feature>
<organism evidence="2 3">
    <name type="scientific">Rhizobium giardinii</name>
    <dbReference type="NCBI Taxonomy" id="56731"/>
    <lineage>
        <taxon>Bacteria</taxon>
        <taxon>Pseudomonadati</taxon>
        <taxon>Pseudomonadota</taxon>
        <taxon>Alphaproteobacteria</taxon>
        <taxon>Hyphomicrobiales</taxon>
        <taxon>Rhizobiaceae</taxon>
        <taxon>Rhizobium/Agrobacterium group</taxon>
        <taxon>Rhizobium</taxon>
    </lineage>
</organism>
<gene>
    <name evidence="2" type="ORF">GGD55_001210</name>
</gene>
<name>A0A7W8U805_9HYPH</name>
<keyword evidence="1" id="KW-1133">Transmembrane helix</keyword>
<dbReference type="Proteomes" id="UP000585507">
    <property type="component" value="Unassembled WGS sequence"/>
</dbReference>
<evidence type="ECO:0000256" key="1">
    <source>
        <dbReference type="SAM" id="Phobius"/>
    </source>
</evidence>
<dbReference type="RefSeq" id="WP_018326655.1">
    <property type="nucleotide sequence ID" value="NZ_JACHBK010000002.1"/>
</dbReference>
<dbReference type="InterPro" id="IPR013901">
    <property type="entry name" value="Anthrone_oxy"/>
</dbReference>
<dbReference type="Pfam" id="PF08592">
    <property type="entry name" value="Anthrone_oxy"/>
    <property type="match status" value="1"/>
</dbReference>
<accession>A0A7W8U805</accession>
<dbReference type="AlphaFoldDB" id="A0A7W8U805"/>
<keyword evidence="1" id="KW-0812">Transmembrane</keyword>
<dbReference type="EMBL" id="JACHBK010000002">
    <property type="protein sequence ID" value="MBB5534539.1"/>
    <property type="molecule type" value="Genomic_DNA"/>
</dbReference>
<protein>
    <submittedName>
        <fullName evidence="2">Putative membrane protein</fullName>
    </submittedName>
</protein>
<feature type="transmembrane region" description="Helical" evidence="1">
    <location>
        <begin position="7"/>
        <end position="34"/>
    </location>
</feature>
<keyword evidence="3" id="KW-1185">Reference proteome</keyword>
<reference evidence="2 3" key="1">
    <citation type="submission" date="2020-08" db="EMBL/GenBank/DDBJ databases">
        <title>Genomic Encyclopedia of Type Strains, Phase IV (KMG-V): Genome sequencing to study the core and pangenomes of soil and plant-associated prokaryotes.</title>
        <authorList>
            <person name="Whitman W."/>
        </authorList>
    </citation>
    <scope>NUCLEOTIDE SEQUENCE [LARGE SCALE GENOMIC DNA]</scope>
    <source>
        <strain evidence="2 3">SEMIA 4084</strain>
    </source>
</reference>
<comment type="caution">
    <text evidence="2">The sequence shown here is derived from an EMBL/GenBank/DDBJ whole genome shotgun (WGS) entry which is preliminary data.</text>
</comment>
<evidence type="ECO:0000313" key="3">
    <source>
        <dbReference type="Proteomes" id="UP000585507"/>
    </source>
</evidence>
<sequence length="160" mass="16917">MAGVFPLLIFSAAIGAGVNAGLFFIFSVCIMGALGRLPAAQGVAAMQSINVVILNPWFMLAFLGTALLSLVLVAIAVFTGSPARLYVIAGGLLFLAGTILVTMVVNVPMNNQLEALLPQSEEAARLWSSTYLVDWVRWNHVRTLSSLGALGCFVMAFRAA</sequence>
<proteinExistence type="predicted"/>
<evidence type="ECO:0000313" key="2">
    <source>
        <dbReference type="EMBL" id="MBB5534539.1"/>
    </source>
</evidence>
<feature type="transmembrane region" description="Helical" evidence="1">
    <location>
        <begin position="54"/>
        <end position="78"/>
    </location>
</feature>
<keyword evidence="1" id="KW-0472">Membrane</keyword>